<name>A0A2T5PGG5_ECTOL</name>
<organism evidence="1 2">
    <name type="scientific">Ectopseudomonas oleovorans</name>
    <name type="common">Pseudomonas oleovorans</name>
    <dbReference type="NCBI Taxonomy" id="301"/>
    <lineage>
        <taxon>Bacteria</taxon>
        <taxon>Pseudomonadati</taxon>
        <taxon>Pseudomonadota</taxon>
        <taxon>Gammaproteobacteria</taxon>
        <taxon>Pseudomonadales</taxon>
        <taxon>Pseudomonadaceae</taxon>
        <taxon>Ectopseudomonas</taxon>
    </lineage>
</organism>
<dbReference type="AlphaFoldDB" id="A0A2T5PGG5"/>
<accession>A0A2T5PGG5</accession>
<keyword evidence="2" id="KW-1185">Reference proteome</keyword>
<dbReference type="Proteomes" id="UP000244052">
    <property type="component" value="Unassembled WGS sequence"/>
</dbReference>
<proteinExistence type="predicted"/>
<dbReference type="RefSeq" id="WP_108234916.1">
    <property type="nucleotide sequence ID" value="NZ_QASO01000129.1"/>
</dbReference>
<reference evidence="1 2" key="1">
    <citation type="submission" date="2018-04" db="EMBL/GenBank/DDBJ databases">
        <title>Pseudomonas sp. nov., isolated from mangrove soil.</title>
        <authorList>
            <person name="Chen C."/>
        </authorList>
    </citation>
    <scope>NUCLEOTIDE SEQUENCE [LARGE SCALE GENOMIC DNA]</scope>
    <source>
        <strain evidence="1 2">JCM 14246</strain>
    </source>
</reference>
<protein>
    <submittedName>
        <fullName evidence="1">Uncharacterized protein</fullName>
    </submittedName>
</protein>
<evidence type="ECO:0000313" key="1">
    <source>
        <dbReference type="EMBL" id="PTU76826.1"/>
    </source>
</evidence>
<dbReference type="EMBL" id="QASO01000129">
    <property type="protein sequence ID" value="PTU76826.1"/>
    <property type="molecule type" value="Genomic_DNA"/>
</dbReference>
<comment type="caution">
    <text evidence="1">The sequence shown here is derived from an EMBL/GenBank/DDBJ whole genome shotgun (WGS) entry which is preliminary data.</text>
</comment>
<sequence>MSKHVDITIDYGRGVSKSGKPYKEVTANTVEIGADVVVRIARPDLIDTTGMSQREARRATGNAINTHFDIKVVGRVTGLGEAYYTDGSCDATLVQRAYYEVIEG</sequence>
<evidence type="ECO:0000313" key="2">
    <source>
        <dbReference type="Proteomes" id="UP000244052"/>
    </source>
</evidence>
<gene>
    <name evidence="1" type="ORF">DBO86_22750</name>
</gene>